<dbReference type="Proteomes" id="UP000035642">
    <property type="component" value="Unassembled WGS sequence"/>
</dbReference>
<name>A0A158PBB2_ANGCA</name>
<keyword evidence="3" id="KW-1185">Reference proteome</keyword>
<evidence type="ECO:0000313" key="4">
    <source>
        <dbReference type="WBParaSite" id="ACAC_0001069401-mRNA-1"/>
    </source>
</evidence>
<evidence type="ECO:0000256" key="1">
    <source>
        <dbReference type="SAM" id="MobiDB-lite"/>
    </source>
</evidence>
<evidence type="ECO:0000313" key="3">
    <source>
        <dbReference type="Proteomes" id="UP000035642"/>
    </source>
</evidence>
<reference evidence="4" key="2">
    <citation type="submission" date="2016-04" db="UniProtKB">
        <authorList>
            <consortium name="WormBaseParasite"/>
        </authorList>
    </citation>
    <scope>IDENTIFICATION</scope>
</reference>
<accession>A0A158PBB2</accession>
<proteinExistence type="predicted"/>
<feature type="region of interest" description="Disordered" evidence="1">
    <location>
        <begin position="26"/>
        <end position="100"/>
    </location>
</feature>
<keyword evidence="2" id="KW-0732">Signal</keyword>
<dbReference type="WBParaSite" id="ACAC_0001069401-mRNA-1">
    <property type="protein sequence ID" value="ACAC_0001069401-mRNA-1"/>
    <property type="gene ID" value="ACAC_0001069401"/>
</dbReference>
<evidence type="ECO:0000256" key="2">
    <source>
        <dbReference type="SAM" id="SignalP"/>
    </source>
</evidence>
<sequence length="100" mass="11247">MAPIGIVTAVTLISLQTLIAQFLKKRGQKDAVKAEEPSRNRRKRIVGEIRPEASRNSGQKYGVNDNVADAREAVKEEEESFEKVSNPRPAQTRIHDHKLK</sequence>
<feature type="signal peptide" evidence="2">
    <location>
        <begin position="1"/>
        <end position="20"/>
    </location>
</feature>
<reference evidence="3" key="1">
    <citation type="submission" date="2012-09" db="EMBL/GenBank/DDBJ databases">
        <authorList>
            <person name="Martin A.A."/>
        </authorList>
    </citation>
    <scope>NUCLEOTIDE SEQUENCE</scope>
</reference>
<organism evidence="3 4">
    <name type="scientific">Angiostrongylus cantonensis</name>
    <name type="common">Rat lungworm</name>
    <dbReference type="NCBI Taxonomy" id="6313"/>
    <lineage>
        <taxon>Eukaryota</taxon>
        <taxon>Metazoa</taxon>
        <taxon>Ecdysozoa</taxon>
        <taxon>Nematoda</taxon>
        <taxon>Chromadorea</taxon>
        <taxon>Rhabditida</taxon>
        <taxon>Rhabditina</taxon>
        <taxon>Rhabditomorpha</taxon>
        <taxon>Strongyloidea</taxon>
        <taxon>Metastrongylidae</taxon>
        <taxon>Angiostrongylus</taxon>
    </lineage>
</organism>
<feature type="chain" id="PRO_5007630163" evidence="2">
    <location>
        <begin position="21"/>
        <end position="100"/>
    </location>
</feature>
<protein>
    <submittedName>
        <fullName evidence="4">Uncharacterized protein</fullName>
    </submittedName>
</protein>
<dbReference type="AlphaFoldDB" id="A0A158PBB2"/>
<feature type="compositionally biased region" description="Basic and acidic residues" evidence="1">
    <location>
        <begin position="28"/>
        <end position="53"/>
    </location>
</feature>